<feature type="region of interest" description="Disordered" evidence="1">
    <location>
        <begin position="80"/>
        <end position="159"/>
    </location>
</feature>
<evidence type="ECO:0000313" key="2">
    <source>
        <dbReference type="EnsemblPlants" id="OPUNC01G17640.1"/>
    </source>
</evidence>
<feature type="compositionally biased region" description="Low complexity" evidence="1">
    <location>
        <begin position="112"/>
        <end position="122"/>
    </location>
</feature>
<proteinExistence type="predicted"/>
<accession>A0A0E0JJB2</accession>
<evidence type="ECO:0000256" key="1">
    <source>
        <dbReference type="SAM" id="MobiDB-lite"/>
    </source>
</evidence>
<dbReference type="Gramene" id="OPUNC01G17640.1">
    <property type="protein sequence ID" value="OPUNC01G17640.1"/>
    <property type="gene ID" value="OPUNC01G17640"/>
</dbReference>
<feature type="compositionally biased region" description="Basic and acidic residues" evidence="1">
    <location>
        <begin position="101"/>
        <end position="111"/>
    </location>
</feature>
<feature type="region of interest" description="Disordered" evidence="1">
    <location>
        <begin position="1"/>
        <end position="24"/>
    </location>
</feature>
<reference evidence="2" key="1">
    <citation type="submission" date="2015-04" db="UniProtKB">
        <authorList>
            <consortium name="EnsemblPlants"/>
        </authorList>
    </citation>
    <scope>IDENTIFICATION</scope>
</reference>
<name>A0A0E0JJB2_ORYPU</name>
<dbReference type="HOGENOM" id="CLU_1520230_0_0_1"/>
<reference evidence="2" key="2">
    <citation type="submission" date="2018-05" db="EMBL/GenBank/DDBJ databases">
        <title>OpunRS2 (Oryza punctata Reference Sequence Version 2).</title>
        <authorList>
            <person name="Zhang J."/>
            <person name="Kudrna D."/>
            <person name="Lee S."/>
            <person name="Talag J."/>
            <person name="Welchert J."/>
            <person name="Wing R.A."/>
        </authorList>
    </citation>
    <scope>NUCLEOTIDE SEQUENCE [LARGE SCALE GENOMIC DNA]</scope>
</reference>
<dbReference type="Proteomes" id="UP000026962">
    <property type="component" value="Chromosome 1"/>
</dbReference>
<dbReference type="AlphaFoldDB" id="A0A0E0JJB2"/>
<dbReference type="EnsemblPlants" id="OPUNC01G17640.1">
    <property type="protein sequence ID" value="OPUNC01G17640.1"/>
    <property type="gene ID" value="OPUNC01G17640"/>
</dbReference>
<sequence>MHPTASTPTSDPRQLLTDRASPSRTRIVSPLHRIRCIHIPAPPFAAPLPRHHRRRIPVATAPPSLRFPFPAHSRRRILLHRHATPPPPDPRRRQLPIPPSHEQRRGGEGRRGPAASSSVVPVIVHRASSTRRDNPHHGRSPSGSLPPRHPRLPCLVAAPPADRNRLALKSSLPRFLH</sequence>
<evidence type="ECO:0000313" key="3">
    <source>
        <dbReference type="Proteomes" id="UP000026962"/>
    </source>
</evidence>
<organism evidence="2">
    <name type="scientific">Oryza punctata</name>
    <name type="common">Red rice</name>
    <dbReference type="NCBI Taxonomy" id="4537"/>
    <lineage>
        <taxon>Eukaryota</taxon>
        <taxon>Viridiplantae</taxon>
        <taxon>Streptophyta</taxon>
        <taxon>Embryophyta</taxon>
        <taxon>Tracheophyta</taxon>
        <taxon>Spermatophyta</taxon>
        <taxon>Magnoliopsida</taxon>
        <taxon>Liliopsida</taxon>
        <taxon>Poales</taxon>
        <taxon>Poaceae</taxon>
        <taxon>BOP clade</taxon>
        <taxon>Oryzoideae</taxon>
        <taxon>Oryzeae</taxon>
        <taxon>Oryzinae</taxon>
        <taxon>Oryza</taxon>
    </lineage>
</organism>
<feature type="compositionally biased region" description="Polar residues" evidence="1">
    <location>
        <begin position="1"/>
        <end position="12"/>
    </location>
</feature>
<keyword evidence="3" id="KW-1185">Reference proteome</keyword>
<protein>
    <submittedName>
        <fullName evidence="2">Uncharacterized protein</fullName>
    </submittedName>
</protein>